<dbReference type="GO" id="GO:0090694">
    <property type="term" value="C:Scc2-Scc4 cohesin loading complex"/>
    <property type="evidence" value="ECO:0007669"/>
    <property type="project" value="TreeGrafter"/>
</dbReference>
<dbReference type="WBParaSite" id="ECPE_0001835101-mRNA-1">
    <property type="protein sequence ID" value="ECPE_0001835101-mRNA-1"/>
    <property type="gene ID" value="ECPE_0001835101"/>
</dbReference>
<protein>
    <submittedName>
        <fullName evidence="3">HEAT repeat-containing protein 1</fullName>
    </submittedName>
</protein>
<sequence length="170" mass="19717">MWFSPVREKETVKLLRKVVNITDVVAACKDTGYEWFEQFLRSLLKKEECEKVKPVEKACKQIVECLVQNIMRLEEISGQNNQRLVACLATLHLLTKIRPELMVQYTMVLQTYLRCNENSDPHVLHYVARILEVTVPLMEHPSESFVAQLEEDMVKLTLKHGKMVLESCVA</sequence>
<dbReference type="GO" id="GO:0003682">
    <property type="term" value="F:chromatin binding"/>
    <property type="evidence" value="ECO:0007669"/>
    <property type="project" value="TreeGrafter"/>
</dbReference>
<keyword evidence="2" id="KW-1185">Reference proteome</keyword>
<evidence type="ECO:0000313" key="1">
    <source>
        <dbReference type="EMBL" id="VDP96054.1"/>
    </source>
</evidence>
<proteinExistence type="predicted"/>
<dbReference type="PANTHER" id="PTHR21704:SF18">
    <property type="entry name" value="NIPPED-B-LIKE PROTEIN"/>
    <property type="match status" value="1"/>
</dbReference>
<dbReference type="GO" id="GO:0061775">
    <property type="term" value="F:cohesin loader activity"/>
    <property type="evidence" value="ECO:0007669"/>
    <property type="project" value="InterPro"/>
</dbReference>
<dbReference type="GO" id="GO:0140588">
    <property type="term" value="P:chromatin looping"/>
    <property type="evidence" value="ECO:0007669"/>
    <property type="project" value="InterPro"/>
</dbReference>
<organism evidence="3">
    <name type="scientific">Echinostoma caproni</name>
    <dbReference type="NCBI Taxonomy" id="27848"/>
    <lineage>
        <taxon>Eukaryota</taxon>
        <taxon>Metazoa</taxon>
        <taxon>Spiralia</taxon>
        <taxon>Lophotrochozoa</taxon>
        <taxon>Platyhelminthes</taxon>
        <taxon>Trematoda</taxon>
        <taxon>Digenea</taxon>
        <taxon>Plagiorchiida</taxon>
        <taxon>Echinostomata</taxon>
        <taxon>Echinostomatoidea</taxon>
        <taxon>Echinostomatidae</taxon>
        <taxon>Echinostoma</taxon>
    </lineage>
</organism>
<dbReference type="GO" id="GO:0071169">
    <property type="term" value="P:establishment of protein localization to chromatin"/>
    <property type="evidence" value="ECO:0007669"/>
    <property type="project" value="TreeGrafter"/>
</dbReference>
<reference evidence="1 2" key="2">
    <citation type="submission" date="2018-11" db="EMBL/GenBank/DDBJ databases">
        <authorList>
            <consortium name="Pathogen Informatics"/>
        </authorList>
    </citation>
    <scope>NUCLEOTIDE SEQUENCE [LARGE SCALE GENOMIC DNA]</scope>
    <source>
        <strain evidence="1 2">Egypt</strain>
    </source>
</reference>
<reference evidence="3" key="1">
    <citation type="submission" date="2016-06" db="UniProtKB">
        <authorList>
            <consortium name="WormBaseParasite"/>
        </authorList>
    </citation>
    <scope>IDENTIFICATION</scope>
</reference>
<evidence type="ECO:0000313" key="3">
    <source>
        <dbReference type="WBParaSite" id="ECPE_0001835101-mRNA-1"/>
    </source>
</evidence>
<accession>A0A183BGG6</accession>
<evidence type="ECO:0000313" key="2">
    <source>
        <dbReference type="Proteomes" id="UP000272942"/>
    </source>
</evidence>
<dbReference type="GO" id="GO:0010468">
    <property type="term" value="P:regulation of gene expression"/>
    <property type="evidence" value="ECO:0007669"/>
    <property type="project" value="InterPro"/>
</dbReference>
<dbReference type="InterPro" id="IPR033031">
    <property type="entry name" value="Scc2/Nipped-B"/>
</dbReference>
<dbReference type="GO" id="GO:0034087">
    <property type="term" value="P:establishment of mitotic sister chromatid cohesion"/>
    <property type="evidence" value="ECO:0007669"/>
    <property type="project" value="TreeGrafter"/>
</dbReference>
<dbReference type="Proteomes" id="UP000272942">
    <property type="component" value="Unassembled WGS sequence"/>
</dbReference>
<dbReference type="OrthoDB" id="418242at2759"/>
<dbReference type="AlphaFoldDB" id="A0A183BGG6"/>
<dbReference type="EMBL" id="UZAN01076867">
    <property type="protein sequence ID" value="VDP96054.1"/>
    <property type="molecule type" value="Genomic_DNA"/>
</dbReference>
<name>A0A183BGG6_9TREM</name>
<dbReference type="GO" id="GO:1990414">
    <property type="term" value="P:replication-born double-strand break repair via sister chromatid exchange"/>
    <property type="evidence" value="ECO:0007669"/>
    <property type="project" value="TreeGrafter"/>
</dbReference>
<dbReference type="PANTHER" id="PTHR21704">
    <property type="entry name" value="NIPPED-B-LIKE PROTEIN DELANGIN SCC2-RELATED"/>
    <property type="match status" value="1"/>
</dbReference>
<gene>
    <name evidence="1" type="ORF">ECPE_LOCUS18301</name>
</gene>